<feature type="region of interest" description="Disordered" evidence="1">
    <location>
        <begin position="1"/>
        <end position="28"/>
    </location>
</feature>
<protein>
    <submittedName>
        <fullName evidence="2">Uncharacterized protein</fullName>
    </submittedName>
</protein>
<name>A0A5B0QUH8_PUCGR</name>
<comment type="caution">
    <text evidence="2">The sequence shown here is derived from an EMBL/GenBank/DDBJ whole genome shotgun (WGS) entry which is preliminary data.</text>
</comment>
<evidence type="ECO:0000313" key="2">
    <source>
        <dbReference type="EMBL" id="KAA1116948.1"/>
    </source>
</evidence>
<evidence type="ECO:0000313" key="3">
    <source>
        <dbReference type="Proteomes" id="UP000325313"/>
    </source>
</evidence>
<feature type="region of interest" description="Disordered" evidence="1">
    <location>
        <begin position="260"/>
        <end position="279"/>
    </location>
</feature>
<accession>A0A5B0QUH8</accession>
<reference evidence="2 3" key="1">
    <citation type="submission" date="2019-05" db="EMBL/GenBank/DDBJ databases">
        <title>Emergence of the Ug99 lineage of the wheat stem rust pathogen through somatic hybridization.</title>
        <authorList>
            <person name="Li F."/>
            <person name="Upadhyaya N.M."/>
            <person name="Sperschneider J."/>
            <person name="Matny O."/>
            <person name="Nguyen-Phuc H."/>
            <person name="Mago R."/>
            <person name="Raley C."/>
            <person name="Miller M.E."/>
            <person name="Silverstein K.A.T."/>
            <person name="Henningsen E."/>
            <person name="Hirsch C.D."/>
            <person name="Visser B."/>
            <person name="Pretorius Z.A."/>
            <person name="Steffenson B.J."/>
            <person name="Schwessinger B."/>
            <person name="Dodds P.N."/>
            <person name="Figueroa M."/>
        </authorList>
    </citation>
    <scope>NUCLEOTIDE SEQUENCE [LARGE SCALE GENOMIC DNA]</scope>
    <source>
        <strain evidence="2 3">Ug99</strain>
    </source>
</reference>
<evidence type="ECO:0000256" key="1">
    <source>
        <dbReference type="SAM" id="MobiDB-lite"/>
    </source>
</evidence>
<proteinExistence type="predicted"/>
<organism evidence="2 3">
    <name type="scientific">Puccinia graminis f. sp. tritici</name>
    <dbReference type="NCBI Taxonomy" id="56615"/>
    <lineage>
        <taxon>Eukaryota</taxon>
        <taxon>Fungi</taxon>
        <taxon>Dikarya</taxon>
        <taxon>Basidiomycota</taxon>
        <taxon>Pucciniomycotina</taxon>
        <taxon>Pucciniomycetes</taxon>
        <taxon>Pucciniales</taxon>
        <taxon>Pucciniaceae</taxon>
        <taxon>Puccinia</taxon>
    </lineage>
</organism>
<dbReference type="Proteomes" id="UP000325313">
    <property type="component" value="Unassembled WGS sequence"/>
</dbReference>
<gene>
    <name evidence="2" type="ORF">PGTUg99_031831</name>
</gene>
<sequence length="424" mass="46748">MSAQTATESSRVLCEETQSQSAQPDRQNSASILFKSPRVAAIAVDYVLYIELSKDGHLSQQKAMTPVKWERIVPRPRPAPFQANIVSFTWPRFKHEVLIHLANDCDTLHRFLFKNSDTGNLIWLANIKNHADYGLAVKITGPADFLNFSKAAYEAHPASIAFKITMENPIQKAHDAAFNSEIEHNSQVDEALNNIKAYATATGPDTFTIHHPENHHQFMELSARNLTVWAEAVVANQPDVSHLIPPQMADFVWIDGRKRGTPNRLESRPSKRATGPNFITPPNQAIHALAAMLPGTGSGSDGTNDDDIEVIPISSGTTHTASSAQQVVPNATVAPASPELEFHSIETYLHVAHVPKEDKLTRARLLSNGIIHWSFFRTSTEEELRGLGFPIGIARLLIEGAARLERYDHNEGAYQGGMSPSPLI</sequence>
<dbReference type="AlphaFoldDB" id="A0A5B0QUH8"/>
<dbReference type="EMBL" id="VDEP01000270">
    <property type="protein sequence ID" value="KAA1116948.1"/>
    <property type="molecule type" value="Genomic_DNA"/>
</dbReference>